<feature type="domain" description="Neurotransmitter-gated ion-channel transmembrane" evidence="15">
    <location>
        <begin position="329"/>
        <end position="411"/>
    </location>
</feature>
<dbReference type="PANTHER" id="PTHR18945">
    <property type="entry name" value="NEUROTRANSMITTER GATED ION CHANNEL"/>
    <property type="match status" value="1"/>
</dbReference>
<dbReference type="AlphaFoldDB" id="E4XZ40"/>
<dbReference type="GO" id="GO:0004888">
    <property type="term" value="F:transmembrane signaling receptor activity"/>
    <property type="evidence" value="ECO:0007669"/>
    <property type="project" value="InterPro"/>
</dbReference>
<dbReference type="CDD" id="cd18991">
    <property type="entry name" value="LGIC_ECD_GlyR"/>
    <property type="match status" value="1"/>
</dbReference>
<organism evidence="16">
    <name type="scientific">Oikopleura dioica</name>
    <name type="common">Tunicate</name>
    <dbReference type="NCBI Taxonomy" id="34765"/>
    <lineage>
        <taxon>Eukaryota</taxon>
        <taxon>Metazoa</taxon>
        <taxon>Chordata</taxon>
        <taxon>Tunicata</taxon>
        <taxon>Appendicularia</taxon>
        <taxon>Copelata</taxon>
        <taxon>Oikopleuridae</taxon>
        <taxon>Oikopleura</taxon>
    </lineage>
</organism>
<keyword evidence="5 13" id="KW-0812">Transmembrane</keyword>
<feature type="domain" description="Neurotransmitter-gated ion-channel ligand-binding" evidence="14">
    <location>
        <begin position="149"/>
        <end position="320"/>
    </location>
</feature>
<keyword evidence="12 13" id="KW-0407">Ion channel</keyword>
<keyword evidence="4" id="KW-1003">Cell membrane</keyword>
<evidence type="ECO:0000256" key="5">
    <source>
        <dbReference type="ARBA" id="ARBA00022692"/>
    </source>
</evidence>
<accession>E4XZ40</accession>
<evidence type="ECO:0000256" key="12">
    <source>
        <dbReference type="ARBA" id="ARBA00023303"/>
    </source>
</evidence>
<evidence type="ECO:0000256" key="1">
    <source>
        <dbReference type="ARBA" id="ARBA00004141"/>
    </source>
</evidence>
<dbReference type="SUPFAM" id="SSF63712">
    <property type="entry name" value="Nicotinic receptor ligand binding domain-like"/>
    <property type="match status" value="1"/>
</dbReference>
<keyword evidence="10" id="KW-0869">Chloride channel</keyword>
<dbReference type="CDD" id="cd19049">
    <property type="entry name" value="LGIC_TM_anion"/>
    <property type="match status" value="1"/>
</dbReference>
<evidence type="ECO:0000256" key="4">
    <source>
        <dbReference type="ARBA" id="ARBA00022475"/>
    </source>
</evidence>
<dbReference type="Pfam" id="PF02932">
    <property type="entry name" value="Neur_chan_memb"/>
    <property type="match status" value="1"/>
</dbReference>
<sequence>MIIHFPRATCTKKLMLGNITLVKAALGVLSLGRLNMPSVVFWLLLLKIAGDKQLNFSEGYDKRIRPYDKHTRLNVSINIYVSSFDSLCERKPEMANVSARVNVVYAKLQVRNRNRKLTLVLFAKELLTDDEKEVNSVEPDPGLVIDLPKDMTKTSMDYRITFFLRMKWNDERLRFKELGSPVTMLTVSPEVLHNIWKPDIFFSNEKQANFHSITAENKLLRIDHEGDVYVSMRLSATLACHMRLERFPMDVQVCNIQIESFGYDMNDLYFTWSSLAAVELSNRIELPQFVLKGYRTANCMKIYDTGNFTCIEARFILARQMGYYMIECFIPSALIVILSWVSFWISIDAVPARVSLGITTVLTITSQRASISSSLPKVSYIKALDIWMVICIAYVFAAVLEYACANFISRQHKGILEVSRSPYFLRTCTTRCMPTFCNR</sequence>
<evidence type="ECO:0000256" key="10">
    <source>
        <dbReference type="ARBA" id="ARBA00023173"/>
    </source>
</evidence>
<dbReference type="NCBIfam" id="TIGR00860">
    <property type="entry name" value="LIC"/>
    <property type="match status" value="1"/>
</dbReference>
<keyword evidence="17" id="KW-1185">Reference proteome</keyword>
<dbReference type="Proteomes" id="UP000001307">
    <property type="component" value="Unassembled WGS sequence"/>
</dbReference>
<dbReference type="FunFam" id="2.70.170.10:FF:000014">
    <property type="entry name" value="Glycine receptor subunit beta"/>
    <property type="match status" value="1"/>
</dbReference>
<dbReference type="OrthoDB" id="407674at2759"/>
<keyword evidence="11" id="KW-0868">Chloride</keyword>
<keyword evidence="6" id="KW-0732">Signal</keyword>
<keyword evidence="3 13" id="KW-0813">Transport</keyword>
<dbReference type="InterPro" id="IPR038050">
    <property type="entry name" value="Neuro_actylchol_rec"/>
</dbReference>
<evidence type="ECO:0000259" key="14">
    <source>
        <dbReference type="Pfam" id="PF02931"/>
    </source>
</evidence>
<evidence type="ECO:0000256" key="11">
    <source>
        <dbReference type="ARBA" id="ARBA00023214"/>
    </source>
</evidence>
<evidence type="ECO:0000313" key="17">
    <source>
        <dbReference type="Proteomes" id="UP000001307"/>
    </source>
</evidence>
<evidence type="ECO:0000256" key="3">
    <source>
        <dbReference type="ARBA" id="ARBA00022448"/>
    </source>
</evidence>
<evidence type="ECO:0000256" key="7">
    <source>
        <dbReference type="ARBA" id="ARBA00022989"/>
    </source>
</evidence>
<dbReference type="EMBL" id="FN653372">
    <property type="protein sequence ID" value="CBY14902.1"/>
    <property type="molecule type" value="Genomic_DNA"/>
</dbReference>
<comment type="similarity">
    <text evidence="13">Belongs to the ligand-gated ion channel (TC 1.A.9) family.</text>
</comment>
<dbReference type="InterPro" id="IPR006028">
    <property type="entry name" value="GABAA/Glycine_rcpt"/>
</dbReference>
<dbReference type="InParanoid" id="E4XZ40"/>
<dbReference type="InterPro" id="IPR006202">
    <property type="entry name" value="Neur_chan_lig-bd"/>
</dbReference>
<dbReference type="Pfam" id="PF02931">
    <property type="entry name" value="Neur_chan_LBD"/>
    <property type="match status" value="1"/>
</dbReference>
<reference evidence="16" key="1">
    <citation type="journal article" date="2010" name="Science">
        <title>Plasticity of animal genome architecture unmasked by rapid evolution of a pelagic tunicate.</title>
        <authorList>
            <person name="Denoeud F."/>
            <person name="Henriet S."/>
            <person name="Mungpakdee S."/>
            <person name="Aury J.M."/>
            <person name="Da Silva C."/>
            <person name="Brinkmann H."/>
            <person name="Mikhaleva J."/>
            <person name="Olsen L.C."/>
            <person name="Jubin C."/>
            <person name="Canestro C."/>
            <person name="Bouquet J.M."/>
            <person name="Danks G."/>
            <person name="Poulain J."/>
            <person name="Campsteijn C."/>
            <person name="Adamski M."/>
            <person name="Cross I."/>
            <person name="Yadetie F."/>
            <person name="Muffato M."/>
            <person name="Louis A."/>
            <person name="Butcher S."/>
            <person name="Tsagkogeorga G."/>
            <person name="Konrad A."/>
            <person name="Singh S."/>
            <person name="Jensen M.F."/>
            <person name="Cong E.H."/>
            <person name="Eikeseth-Otteraa H."/>
            <person name="Noel B."/>
            <person name="Anthouard V."/>
            <person name="Porcel B.M."/>
            <person name="Kachouri-Lafond R."/>
            <person name="Nishino A."/>
            <person name="Ugolini M."/>
            <person name="Chourrout P."/>
            <person name="Nishida H."/>
            <person name="Aasland R."/>
            <person name="Huzurbazar S."/>
            <person name="Westhof E."/>
            <person name="Delsuc F."/>
            <person name="Lehrach H."/>
            <person name="Reinhardt R."/>
            <person name="Weissenbach J."/>
            <person name="Roy S.W."/>
            <person name="Artiguenave F."/>
            <person name="Postlethwait J.H."/>
            <person name="Manak J.R."/>
            <person name="Thompson E.M."/>
            <person name="Jaillon O."/>
            <person name="Du Pasquier L."/>
            <person name="Boudinot P."/>
            <person name="Liberles D.A."/>
            <person name="Volff J.N."/>
            <person name="Philippe H."/>
            <person name="Lenhard B."/>
            <person name="Roest Crollius H."/>
            <person name="Wincker P."/>
            <person name="Chourrout D."/>
        </authorList>
    </citation>
    <scope>NUCLEOTIDE SEQUENCE [LARGE SCALE GENOMIC DNA]</scope>
</reference>
<dbReference type="PROSITE" id="PS00236">
    <property type="entry name" value="NEUROTR_ION_CHANNEL"/>
    <property type="match status" value="1"/>
</dbReference>
<comment type="subcellular location">
    <subcellularLocation>
        <location evidence="2">Cell membrane</location>
    </subcellularLocation>
    <subcellularLocation>
        <location evidence="1">Membrane</location>
        <topology evidence="1">Multi-pass membrane protein</topology>
    </subcellularLocation>
</comment>
<dbReference type="InterPro" id="IPR036719">
    <property type="entry name" value="Neuro-gated_channel_TM_sf"/>
</dbReference>
<evidence type="ECO:0000256" key="8">
    <source>
        <dbReference type="ARBA" id="ARBA00023065"/>
    </source>
</evidence>
<evidence type="ECO:0000259" key="15">
    <source>
        <dbReference type="Pfam" id="PF02932"/>
    </source>
</evidence>
<dbReference type="InterPro" id="IPR036734">
    <property type="entry name" value="Neur_chan_lig-bd_sf"/>
</dbReference>
<keyword evidence="7 13" id="KW-1133">Transmembrane helix</keyword>
<dbReference type="InterPro" id="IPR006201">
    <property type="entry name" value="Neur_channel"/>
</dbReference>
<dbReference type="InterPro" id="IPR018000">
    <property type="entry name" value="Neurotransmitter_ion_chnl_CS"/>
</dbReference>
<dbReference type="GO" id="GO:0005230">
    <property type="term" value="F:extracellular ligand-gated monoatomic ion channel activity"/>
    <property type="evidence" value="ECO:0007669"/>
    <property type="project" value="InterPro"/>
</dbReference>
<evidence type="ECO:0000313" key="16">
    <source>
        <dbReference type="EMBL" id="CBY14902.1"/>
    </source>
</evidence>
<keyword evidence="9 13" id="KW-0472">Membrane</keyword>
<dbReference type="SUPFAM" id="SSF90112">
    <property type="entry name" value="Neurotransmitter-gated ion-channel transmembrane pore"/>
    <property type="match status" value="1"/>
</dbReference>
<keyword evidence="8 13" id="KW-0406">Ion transport</keyword>
<dbReference type="PRINTS" id="PR00253">
    <property type="entry name" value="GABAARECEPTR"/>
</dbReference>
<dbReference type="PRINTS" id="PR00252">
    <property type="entry name" value="NRIONCHANNEL"/>
</dbReference>
<feature type="transmembrane region" description="Helical" evidence="13">
    <location>
        <begin position="386"/>
        <end position="408"/>
    </location>
</feature>
<evidence type="ECO:0000256" key="9">
    <source>
        <dbReference type="ARBA" id="ARBA00023136"/>
    </source>
</evidence>
<protein>
    <submittedName>
        <fullName evidence="16">Uncharacterized protein</fullName>
    </submittedName>
</protein>
<comment type="caution">
    <text evidence="13">Lacks conserved residue(s) required for the propagation of feature annotation.</text>
</comment>
<evidence type="ECO:0000256" key="13">
    <source>
        <dbReference type="RuleBase" id="RU000687"/>
    </source>
</evidence>
<dbReference type="Gene3D" id="2.70.170.10">
    <property type="entry name" value="Neurotransmitter-gated ion-channel ligand-binding domain"/>
    <property type="match status" value="1"/>
</dbReference>
<name>E4XZ40_OIKDI</name>
<gene>
    <name evidence="16" type="ORF">GSOID_T00009994001</name>
</gene>
<feature type="transmembrane region" description="Helical" evidence="13">
    <location>
        <begin position="324"/>
        <end position="347"/>
    </location>
</feature>
<evidence type="ECO:0000256" key="6">
    <source>
        <dbReference type="ARBA" id="ARBA00022729"/>
    </source>
</evidence>
<dbReference type="GO" id="GO:0034707">
    <property type="term" value="C:chloride channel complex"/>
    <property type="evidence" value="ECO:0007669"/>
    <property type="project" value="UniProtKB-KW"/>
</dbReference>
<evidence type="ECO:0000256" key="2">
    <source>
        <dbReference type="ARBA" id="ARBA00004236"/>
    </source>
</evidence>
<dbReference type="GO" id="GO:0005886">
    <property type="term" value="C:plasma membrane"/>
    <property type="evidence" value="ECO:0007669"/>
    <property type="project" value="UniProtKB-SubCell"/>
</dbReference>
<proteinExistence type="inferred from homology"/>
<dbReference type="Gene3D" id="1.20.58.390">
    <property type="entry name" value="Neurotransmitter-gated ion-channel transmembrane domain"/>
    <property type="match status" value="1"/>
</dbReference>
<dbReference type="InterPro" id="IPR006029">
    <property type="entry name" value="Neurotrans-gated_channel_TM"/>
</dbReference>
<dbReference type="GO" id="GO:0005254">
    <property type="term" value="F:chloride channel activity"/>
    <property type="evidence" value="ECO:0007669"/>
    <property type="project" value="UniProtKB-KW"/>
</dbReference>